<name>A0A1B6EWT9_9HEMI</name>
<feature type="region of interest" description="Disordered" evidence="7">
    <location>
        <begin position="1"/>
        <end position="45"/>
    </location>
</feature>
<evidence type="ECO:0000256" key="7">
    <source>
        <dbReference type="SAM" id="MobiDB-lite"/>
    </source>
</evidence>
<dbReference type="GO" id="GO:0005737">
    <property type="term" value="C:cytoplasm"/>
    <property type="evidence" value="ECO:0007669"/>
    <property type="project" value="UniProtKB-SubCell"/>
</dbReference>
<reference evidence="8" key="1">
    <citation type="submission" date="2015-11" db="EMBL/GenBank/DDBJ databases">
        <title>De novo transcriptome assembly of four potential Pierce s Disease insect vectors from Arizona vineyards.</title>
        <authorList>
            <person name="Tassone E.E."/>
        </authorList>
    </citation>
    <scope>NUCLEOTIDE SEQUENCE</scope>
</reference>
<keyword evidence="4" id="KW-0802">TPR repeat</keyword>
<keyword evidence="2" id="KW-0963">Cytoplasm</keyword>
<evidence type="ECO:0000256" key="5">
    <source>
        <dbReference type="ARBA" id="ARBA00040665"/>
    </source>
</evidence>
<dbReference type="EMBL" id="GECZ01027283">
    <property type="protein sequence ID" value="JAS42486.1"/>
    <property type="molecule type" value="Transcribed_RNA"/>
</dbReference>
<organism evidence="8">
    <name type="scientific">Cuerna arida</name>
    <dbReference type="NCBI Taxonomy" id="1464854"/>
    <lineage>
        <taxon>Eukaryota</taxon>
        <taxon>Metazoa</taxon>
        <taxon>Ecdysozoa</taxon>
        <taxon>Arthropoda</taxon>
        <taxon>Hexapoda</taxon>
        <taxon>Insecta</taxon>
        <taxon>Pterygota</taxon>
        <taxon>Neoptera</taxon>
        <taxon>Paraneoptera</taxon>
        <taxon>Hemiptera</taxon>
        <taxon>Auchenorrhyncha</taxon>
        <taxon>Membracoidea</taxon>
        <taxon>Cicadellidae</taxon>
        <taxon>Cicadellinae</taxon>
        <taxon>Proconiini</taxon>
        <taxon>Cuerna</taxon>
    </lineage>
</organism>
<gene>
    <name evidence="8" type="ORF">g.19467</name>
</gene>
<dbReference type="AlphaFoldDB" id="A0A1B6EWT9"/>
<dbReference type="InterPro" id="IPR011990">
    <property type="entry name" value="TPR-like_helical_dom_sf"/>
</dbReference>
<evidence type="ECO:0000256" key="3">
    <source>
        <dbReference type="ARBA" id="ARBA00022737"/>
    </source>
</evidence>
<comment type="subcellular location">
    <subcellularLocation>
        <location evidence="1">Cytoplasm</location>
    </subcellularLocation>
</comment>
<evidence type="ECO:0000256" key="2">
    <source>
        <dbReference type="ARBA" id="ARBA00022490"/>
    </source>
</evidence>
<sequence length="578" mass="66974">MKGSQRKTLFSDYSNSKTDFSDWSDPKDKPLRRKPLQFETTKDDTRKSQNLIQNVSVISETTTEIDELRKKLREGQPLLSLKEIRTFKLPFHESLLLNLKDDGFLSTYAFINDLIVLDEAWHEERSKNPVIKNRPFLKFKPFALNALSDGLSKAELAKKDENDNEELRHMLGLALYFSKLEDSWHWIAEELYEQCIDICNNKALVGKLEEKLVAITKYLYAKFLLEALHNFNYAKTNVEESMALSLGKFWNASEMVGESCDILYFESCLLLHKIYLQMANEERSFDIENAINFCRNACYWAKQINCKSAEANALLNLVIIYLAAKMLDPVMGHLENYMKLCDEQKDIKGRCEGYILLASYHKLKDQDGKAVAAIHNLLNLAEENKIEKMTALAHRKLATVFLMQGKVEEMQQHAIKAYNYYVKLNSKHEMEETRCLTGLAQAQEIMSQYLYILMEAENVDVVEFNILMWWKCLRIPFFTNTKLFQPEAEINLELKDRMEAMKREEMSITNKARQAEMVSTLSSVNMNRFTMRFERSSSVSSAFPRMSSVTGVIAFQKQLKDAATLNSREHSKRSTSLF</sequence>
<evidence type="ECO:0000256" key="6">
    <source>
        <dbReference type="ARBA" id="ARBA00044739"/>
    </source>
</evidence>
<comment type="function">
    <text evidence="6">Axonemal protein which is implicated in axonemal and/or peri-axonemal structure assembly and regulates flagellum assembly and beating and therefore sperm motility.</text>
</comment>
<keyword evidence="3" id="KW-0677">Repeat</keyword>
<dbReference type="Gene3D" id="1.25.40.10">
    <property type="entry name" value="Tetratricopeptide repeat domain"/>
    <property type="match status" value="1"/>
</dbReference>
<dbReference type="GO" id="GO:0005929">
    <property type="term" value="C:cilium"/>
    <property type="evidence" value="ECO:0007669"/>
    <property type="project" value="TreeGrafter"/>
</dbReference>
<proteinExistence type="predicted"/>
<dbReference type="PANTHER" id="PTHR46630">
    <property type="entry name" value="TETRATRICOPEPTIDE REPEAT PROTEIN 29"/>
    <property type="match status" value="1"/>
</dbReference>
<dbReference type="SUPFAM" id="SSF48452">
    <property type="entry name" value="TPR-like"/>
    <property type="match status" value="1"/>
</dbReference>
<feature type="compositionally biased region" description="Polar residues" evidence="7">
    <location>
        <begin position="1"/>
        <end position="18"/>
    </location>
</feature>
<dbReference type="GO" id="GO:0003341">
    <property type="term" value="P:cilium movement"/>
    <property type="evidence" value="ECO:0007669"/>
    <property type="project" value="TreeGrafter"/>
</dbReference>
<dbReference type="PANTHER" id="PTHR46630:SF1">
    <property type="entry name" value="TETRATRICOPEPTIDE REPEAT PROTEIN 29"/>
    <property type="match status" value="1"/>
</dbReference>
<accession>A0A1B6EWT9</accession>
<evidence type="ECO:0000256" key="1">
    <source>
        <dbReference type="ARBA" id="ARBA00004496"/>
    </source>
</evidence>
<dbReference type="InterPro" id="IPR051476">
    <property type="entry name" value="Bac_ResReg_Asp_Phosphatase"/>
</dbReference>
<protein>
    <recommendedName>
        <fullName evidence="5">Tetratricopeptide repeat protein 29</fullName>
    </recommendedName>
</protein>
<evidence type="ECO:0000313" key="8">
    <source>
        <dbReference type="EMBL" id="JAS42486.1"/>
    </source>
</evidence>
<evidence type="ECO:0000256" key="4">
    <source>
        <dbReference type="ARBA" id="ARBA00022803"/>
    </source>
</evidence>